<evidence type="ECO:0000256" key="4">
    <source>
        <dbReference type="ARBA" id="ARBA00022490"/>
    </source>
</evidence>
<feature type="binding site" evidence="10">
    <location>
        <position position="108"/>
    </location>
    <ligand>
        <name>Zn(2+)</name>
        <dbReference type="ChEBI" id="CHEBI:29105"/>
        <label>1</label>
    </ligand>
</feature>
<dbReference type="FunFam" id="1.10.150.900:FF:000001">
    <property type="entry name" value="Aminoacylase-1, putative"/>
    <property type="match status" value="1"/>
</dbReference>
<reference evidence="12 13" key="1">
    <citation type="submission" date="2023-11" db="EMBL/GenBank/DDBJ databases">
        <title>Halocaridina rubra genome assembly.</title>
        <authorList>
            <person name="Smith C."/>
        </authorList>
    </citation>
    <scope>NUCLEOTIDE SEQUENCE [LARGE SCALE GENOMIC DNA]</scope>
    <source>
        <strain evidence="12">EP-1</strain>
        <tissue evidence="12">Whole</tissue>
    </source>
</reference>
<keyword evidence="6 12" id="KW-0378">Hydrolase</keyword>
<dbReference type="Pfam" id="PF01546">
    <property type="entry name" value="Peptidase_M20"/>
    <property type="match status" value="1"/>
</dbReference>
<dbReference type="GO" id="GO:0006520">
    <property type="term" value="P:amino acid metabolic process"/>
    <property type="evidence" value="ECO:0007669"/>
    <property type="project" value="InterPro"/>
</dbReference>
<dbReference type="FunFam" id="3.40.630.10:FF:000019">
    <property type="entry name" value="Aminoacylase 1"/>
    <property type="match status" value="1"/>
</dbReference>
<dbReference type="GO" id="GO:0004046">
    <property type="term" value="F:aminoacylase activity"/>
    <property type="evidence" value="ECO:0007669"/>
    <property type="project" value="UniProtKB-EC"/>
</dbReference>
<gene>
    <name evidence="12" type="primary">ACY1_3</name>
    <name evidence="12" type="ORF">SK128_008068</name>
</gene>
<dbReference type="EMBL" id="JAXCGZ010017211">
    <property type="protein sequence ID" value="KAK7068527.1"/>
    <property type="molecule type" value="Genomic_DNA"/>
</dbReference>
<dbReference type="InterPro" id="IPR036264">
    <property type="entry name" value="Bact_exopeptidase_dim_dom"/>
</dbReference>
<comment type="cofactor">
    <cofactor evidence="10">
        <name>Zn(2+)</name>
        <dbReference type="ChEBI" id="CHEBI:29105"/>
    </cofactor>
    <text evidence="10">Binds 2 Zn(2+) ions per subunit.</text>
</comment>
<comment type="similarity">
    <text evidence="2">Belongs to the peptidase M20A family.</text>
</comment>
<accession>A0AAN9A3V2</accession>
<evidence type="ECO:0000256" key="8">
    <source>
        <dbReference type="ARBA" id="ARBA00029656"/>
    </source>
</evidence>
<dbReference type="InterPro" id="IPR002933">
    <property type="entry name" value="Peptidase_M20"/>
</dbReference>
<feature type="binding site" evidence="10">
    <location>
        <position position="143"/>
    </location>
    <ligand>
        <name>Zn(2+)</name>
        <dbReference type="ChEBI" id="CHEBI:29105"/>
        <label>2</label>
    </ligand>
</feature>
<dbReference type="Proteomes" id="UP001381693">
    <property type="component" value="Unassembled WGS sequence"/>
</dbReference>
<dbReference type="PROSITE" id="PS00758">
    <property type="entry name" value="ARGE_DAPE_CPG2_1"/>
    <property type="match status" value="1"/>
</dbReference>
<comment type="subcellular location">
    <subcellularLocation>
        <location evidence="1">Cytoplasm</location>
    </subcellularLocation>
</comment>
<keyword evidence="5 10" id="KW-0479">Metal-binding</keyword>
<dbReference type="InterPro" id="IPR052083">
    <property type="entry name" value="Aminoacylase-1_M20A"/>
</dbReference>
<proteinExistence type="inferred from homology"/>
<evidence type="ECO:0000256" key="2">
    <source>
        <dbReference type="ARBA" id="ARBA00006247"/>
    </source>
</evidence>
<dbReference type="AlphaFoldDB" id="A0AAN9A3V2"/>
<dbReference type="NCBIfam" id="TIGR01880">
    <property type="entry name" value="Ac-peptdase-euk"/>
    <property type="match status" value="1"/>
</dbReference>
<sequence length="399" mass="45459">MAEEHPSVTNFRNYIRIKTVQPNPDYATCTQYLQGQAKELGAECQVVECVPGKPIVVMTLRGQDPTLHSILLNSHTDVVPVFPEHWTYEPFSAHKDENGNIYGRGTQDMKCVGIQYLEALKRLKKDGIKFLRTIHLTFVPDEEIGGGDGMGKFIETKLFKDMDVGFGLDEGYANPTEKFTVFYGERSPWWIMIKCPGQPGHGSQFLPNNSGVKLQKVINKFMAYREEQQKKLKDNPKLRLGDVTTVNLTMLKGGVQFNVVPSELYVGFDVRITPTEDLVKFEEMIKAWCKEAGDDITYEFRQKEMRQKLTCVEDGENPWWDAFSAACKKENLVLEKEIFPASTDSKYIRELGIPALGFSPMNRTPILLHDHNEYLNEDIFIRGIEIYSTIIPALANMKI</sequence>
<keyword evidence="7 10" id="KW-0862">Zinc</keyword>
<dbReference type="InterPro" id="IPR011650">
    <property type="entry name" value="Peptidase_M20_dimer"/>
</dbReference>
<organism evidence="12 13">
    <name type="scientific">Halocaridina rubra</name>
    <name type="common">Hawaiian red shrimp</name>
    <dbReference type="NCBI Taxonomy" id="373956"/>
    <lineage>
        <taxon>Eukaryota</taxon>
        <taxon>Metazoa</taxon>
        <taxon>Ecdysozoa</taxon>
        <taxon>Arthropoda</taxon>
        <taxon>Crustacea</taxon>
        <taxon>Multicrustacea</taxon>
        <taxon>Malacostraca</taxon>
        <taxon>Eumalacostraca</taxon>
        <taxon>Eucarida</taxon>
        <taxon>Decapoda</taxon>
        <taxon>Pleocyemata</taxon>
        <taxon>Caridea</taxon>
        <taxon>Atyoidea</taxon>
        <taxon>Atyidae</taxon>
        <taxon>Halocaridina</taxon>
    </lineage>
</organism>
<name>A0AAN9A3V2_HALRR</name>
<evidence type="ECO:0000256" key="5">
    <source>
        <dbReference type="ARBA" id="ARBA00022723"/>
    </source>
</evidence>
<evidence type="ECO:0000256" key="10">
    <source>
        <dbReference type="PIRSR" id="PIRSR036696-2"/>
    </source>
</evidence>
<feature type="active site" evidence="9">
    <location>
        <position position="77"/>
    </location>
</feature>
<dbReference type="Gene3D" id="1.10.150.900">
    <property type="match status" value="1"/>
</dbReference>
<keyword evidence="4" id="KW-0963">Cytoplasm</keyword>
<dbReference type="PANTHER" id="PTHR45892:SF1">
    <property type="entry name" value="AMINOACYLASE-1"/>
    <property type="match status" value="1"/>
</dbReference>
<feature type="active site" description="Proton acceptor" evidence="9">
    <location>
        <position position="142"/>
    </location>
</feature>
<dbReference type="Gene3D" id="3.30.70.360">
    <property type="match status" value="1"/>
</dbReference>
<dbReference type="Gene3D" id="3.40.630.10">
    <property type="entry name" value="Zn peptidases"/>
    <property type="match status" value="1"/>
</dbReference>
<dbReference type="CDD" id="cd05646">
    <property type="entry name" value="M20_AcylaseI_like"/>
    <property type="match status" value="1"/>
</dbReference>
<evidence type="ECO:0000313" key="12">
    <source>
        <dbReference type="EMBL" id="KAK7068527.1"/>
    </source>
</evidence>
<keyword evidence="13" id="KW-1185">Reference proteome</keyword>
<feature type="binding site" evidence="10">
    <location>
        <position position="170"/>
    </location>
    <ligand>
        <name>Zn(2+)</name>
        <dbReference type="ChEBI" id="CHEBI:29105"/>
        <label>1</label>
    </ligand>
</feature>
<evidence type="ECO:0000256" key="1">
    <source>
        <dbReference type="ARBA" id="ARBA00004496"/>
    </source>
</evidence>
<evidence type="ECO:0000256" key="3">
    <source>
        <dbReference type="ARBA" id="ARBA00011913"/>
    </source>
</evidence>
<dbReference type="Pfam" id="PF07687">
    <property type="entry name" value="M20_dimer"/>
    <property type="match status" value="1"/>
</dbReference>
<dbReference type="PROSITE" id="PS00759">
    <property type="entry name" value="ARGE_DAPE_CPG2_2"/>
    <property type="match status" value="1"/>
</dbReference>
<evidence type="ECO:0000313" key="13">
    <source>
        <dbReference type="Proteomes" id="UP001381693"/>
    </source>
</evidence>
<dbReference type="InterPro" id="IPR001261">
    <property type="entry name" value="ArgE/DapE_CS"/>
</dbReference>
<dbReference type="InterPro" id="IPR010159">
    <property type="entry name" value="N-acyl_aa_amidohydrolase"/>
</dbReference>
<dbReference type="PANTHER" id="PTHR45892">
    <property type="entry name" value="AMINOACYLASE-1"/>
    <property type="match status" value="1"/>
</dbReference>
<evidence type="ECO:0000256" key="6">
    <source>
        <dbReference type="ARBA" id="ARBA00022801"/>
    </source>
</evidence>
<evidence type="ECO:0000259" key="11">
    <source>
        <dbReference type="Pfam" id="PF07687"/>
    </source>
</evidence>
<dbReference type="SUPFAM" id="SSF53187">
    <property type="entry name" value="Zn-dependent exopeptidases"/>
    <property type="match status" value="1"/>
</dbReference>
<dbReference type="SUPFAM" id="SSF55031">
    <property type="entry name" value="Bacterial exopeptidase dimerisation domain"/>
    <property type="match status" value="1"/>
</dbReference>
<dbReference type="GO" id="GO:0046872">
    <property type="term" value="F:metal ion binding"/>
    <property type="evidence" value="ECO:0007669"/>
    <property type="project" value="UniProtKB-KW"/>
</dbReference>
<evidence type="ECO:0000256" key="7">
    <source>
        <dbReference type="ARBA" id="ARBA00022833"/>
    </source>
</evidence>
<dbReference type="GO" id="GO:0005737">
    <property type="term" value="C:cytoplasm"/>
    <property type="evidence" value="ECO:0007669"/>
    <property type="project" value="UniProtKB-SubCell"/>
</dbReference>
<feature type="binding site" evidence="10">
    <location>
        <position position="75"/>
    </location>
    <ligand>
        <name>Zn(2+)</name>
        <dbReference type="ChEBI" id="CHEBI:29105"/>
        <label>1</label>
    </ligand>
</feature>
<protein>
    <recommendedName>
        <fullName evidence="3">N-acyl-aliphatic-L-amino acid amidohydrolase</fullName>
        <ecNumber evidence="3">3.5.1.14</ecNumber>
    </recommendedName>
    <alternativeName>
        <fullName evidence="8">N-acyl-L-amino-acid amidohydrolase</fullName>
    </alternativeName>
</protein>
<dbReference type="EC" id="3.5.1.14" evidence="3"/>
<feature type="binding site" evidence="10">
    <location>
        <position position="369"/>
    </location>
    <ligand>
        <name>Zn(2+)</name>
        <dbReference type="ChEBI" id="CHEBI:29105"/>
        <label>2</label>
    </ligand>
</feature>
<feature type="domain" description="Peptidase M20 dimerisation" evidence="11">
    <location>
        <begin position="183"/>
        <end position="293"/>
    </location>
</feature>
<dbReference type="FunFam" id="3.30.70.360:FF:000005">
    <property type="entry name" value="Putative Aminoacylase-1"/>
    <property type="match status" value="1"/>
</dbReference>
<evidence type="ECO:0000256" key="9">
    <source>
        <dbReference type="PIRSR" id="PIRSR036696-1"/>
    </source>
</evidence>
<feature type="binding site" evidence="10">
    <location>
        <position position="108"/>
    </location>
    <ligand>
        <name>Zn(2+)</name>
        <dbReference type="ChEBI" id="CHEBI:29105"/>
        <label>2</label>
    </ligand>
</feature>
<dbReference type="PIRSF" id="PIRSF036696">
    <property type="entry name" value="ACY-1"/>
    <property type="match status" value="1"/>
</dbReference>
<comment type="caution">
    <text evidence="12">The sequence shown here is derived from an EMBL/GenBank/DDBJ whole genome shotgun (WGS) entry which is preliminary data.</text>
</comment>